<feature type="domain" description="CASTOR ACT" evidence="2">
    <location>
        <begin position="93"/>
        <end position="147"/>
    </location>
</feature>
<feature type="domain" description="A9CJY8-like N-terminal" evidence="3">
    <location>
        <begin position="45"/>
        <end position="84"/>
    </location>
</feature>
<organism evidence="4 5">
    <name type="scientific">Nocardioides pocheonensis</name>
    <dbReference type="NCBI Taxonomy" id="661485"/>
    <lineage>
        <taxon>Bacteria</taxon>
        <taxon>Bacillati</taxon>
        <taxon>Actinomycetota</taxon>
        <taxon>Actinomycetes</taxon>
        <taxon>Propionibacteriales</taxon>
        <taxon>Nocardioidaceae</taxon>
        <taxon>Nocardioides</taxon>
    </lineage>
</organism>
<dbReference type="Pfam" id="PF21631">
    <property type="entry name" value="A9CJY8-like_N"/>
    <property type="match status" value="1"/>
</dbReference>
<dbReference type="Gene3D" id="3.30.2130.10">
    <property type="entry name" value="VC0802-like"/>
    <property type="match status" value="1"/>
</dbReference>
<evidence type="ECO:0000259" key="3">
    <source>
        <dbReference type="Pfam" id="PF21631"/>
    </source>
</evidence>
<dbReference type="PANTHER" id="PTHR31131:SF6">
    <property type="entry name" value="CASTOR ACT DOMAIN-CONTAINING PROTEIN"/>
    <property type="match status" value="1"/>
</dbReference>
<evidence type="ECO:0000313" key="5">
    <source>
        <dbReference type="Proteomes" id="UP000279994"/>
    </source>
</evidence>
<dbReference type="CDD" id="cd04868">
    <property type="entry name" value="ACT_AK-like"/>
    <property type="match status" value="1"/>
</dbReference>
<name>A0A3N0GF26_9ACTN</name>
<reference evidence="4 5" key="1">
    <citation type="submission" date="2018-11" db="EMBL/GenBank/DDBJ databases">
        <authorList>
            <person name="Li F."/>
        </authorList>
    </citation>
    <scope>NUCLEOTIDE SEQUENCE [LARGE SCALE GENOMIC DNA]</scope>
    <source>
        <strain evidence="4 5">Gsoil 818</strain>
    </source>
</reference>
<evidence type="ECO:0000313" key="4">
    <source>
        <dbReference type="EMBL" id="RNM11065.1"/>
    </source>
</evidence>
<dbReference type="AlphaFoldDB" id="A0A3N0GF26"/>
<feature type="compositionally biased region" description="Basic and acidic residues" evidence="1">
    <location>
        <begin position="1"/>
        <end position="18"/>
    </location>
</feature>
<accession>A0A3N0GF26</accession>
<proteinExistence type="predicted"/>
<gene>
    <name evidence="4" type="ORF">EFL26_23180</name>
</gene>
<protein>
    <submittedName>
        <fullName evidence="4">ACT domain-containing protein</fullName>
    </submittedName>
</protein>
<evidence type="ECO:0000256" key="1">
    <source>
        <dbReference type="SAM" id="MobiDB-lite"/>
    </source>
</evidence>
<evidence type="ECO:0000259" key="2">
    <source>
        <dbReference type="Pfam" id="PF13840"/>
    </source>
</evidence>
<sequence>MHEPGARPAGGDRPDRGGGRPVSDAPDDVAAPTYSLHRYPEKLIVAGLPPGSDVPAWAESATLFSISATATETTVVCAGRSVPKKVKQEGPFTAFAVEGPLDFALTGVLHTLLGPLAEAGISVFTISTFPTDWILVPTEKADAAAEAWRRRGHSVSVAPVASPRKS</sequence>
<dbReference type="InterPro" id="IPR049447">
    <property type="entry name" value="A9CJY8-like_N"/>
</dbReference>
<dbReference type="InterPro" id="IPR045865">
    <property type="entry name" value="ACT-like_dom_sf"/>
</dbReference>
<comment type="caution">
    <text evidence="4">The sequence shown here is derived from an EMBL/GenBank/DDBJ whole genome shotgun (WGS) entry which is preliminary data.</text>
</comment>
<dbReference type="EMBL" id="RJSF01000049">
    <property type="protein sequence ID" value="RNM11065.1"/>
    <property type="molecule type" value="Genomic_DNA"/>
</dbReference>
<dbReference type="Pfam" id="PF13840">
    <property type="entry name" value="ACT_7"/>
    <property type="match status" value="1"/>
</dbReference>
<dbReference type="InterPro" id="IPR051719">
    <property type="entry name" value="CASTOR_mTORC1"/>
</dbReference>
<dbReference type="PANTHER" id="PTHR31131">
    <property type="entry name" value="CHROMOSOME 1, WHOLE GENOME SHOTGUN SEQUENCE"/>
    <property type="match status" value="1"/>
</dbReference>
<feature type="region of interest" description="Disordered" evidence="1">
    <location>
        <begin position="1"/>
        <end position="30"/>
    </location>
</feature>
<dbReference type="InterPro" id="IPR027795">
    <property type="entry name" value="CASTOR_ACT_dom"/>
</dbReference>
<dbReference type="SUPFAM" id="SSF55021">
    <property type="entry name" value="ACT-like"/>
    <property type="match status" value="2"/>
</dbReference>
<dbReference type="OrthoDB" id="5615858at2"/>
<dbReference type="Proteomes" id="UP000279994">
    <property type="component" value="Unassembled WGS sequence"/>
</dbReference>
<keyword evidence="5" id="KW-1185">Reference proteome</keyword>